<feature type="transmembrane region" description="Helical" evidence="7">
    <location>
        <begin position="133"/>
        <end position="157"/>
    </location>
</feature>
<dbReference type="GO" id="GO:0005886">
    <property type="term" value="C:plasma membrane"/>
    <property type="evidence" value="ECO:0007669"/>
    <property type="project" value="TreeGrafter"/>
</dbReference>
<dbReference type="PANTHER" id="PTHR23502">
    <property type="entry name" value="MAJOR FACILITATOR SUPERFAMILY"/>
    <property type="match status" value="1"/>
</dbReference>
<feature type="transmembrane region" description="Helical" evidence="7">
    <location>
        <begin position="358"/>
        <end position="382"/>
    </location>
</feature>
<reference evidence="9" key="2">
    <citation type="submission" date="2022-07" db="EMBL/GenBank/DDBJ databases">
        <authorList>
            <person name="Goncalves M.F.M."/>
            <person name="Hilario S."/>
            <person name="Van De Peer Y."/>
            <person name="Esteves A.C."/>
            <person name="Alves A."/>
        </authorList>
    </citation>
    <scope>NUCLEOTIDE SEQUENCE</scope>
    <source>
        <strain evidence="9">MUM 19.33</strain>
    </source>
</reference>
<evidence type="ECO:0000313" key="9">
    <source>
        <dbReference type="EMBL" id="KAI6784397.1"/>
    </source>
</evidence>
<dbReference type="InterPro" id="IPR036259">
    <property type="entry name" value="MFS_trans_sf"/>
</dbReference>
<feature type="transmembrane region" description="Helical" evidence="7">
    <location>
        <begin position="289"/>
        <end position="309"/>
    </location>
</feature>
<feature type="transmembrane region" description="Helical" evidence="7">
    <location>
        <begin position="169"/>
        <end position="189"/>
    </location>
</feature>
<name>A0A9Q0BFV4_9HYPO</name>
<dbReference type="PANTHER" id="PTHR23502:SF5">
    <property type="entry name" value="QUINIDINE RESISTANCE PROTEIN 3"/>
    <property type="match status" value="1"/>
</dbReference>
<feature type="transmembrane region" description="Helical" evidence="7">
    <location>
        <begin position="523"/>
        <end position="541"/>
    </location>
</feature>
<evidence type="ECO:0000256" key="7">
    <source>
        <dbReference type="SAM" id="Phobius"/>
    </source>
</evidence>
<evidence type="ECO:0000256" key="5">
    <source>
        <dbReference type="ARBA" id="ARBA00023136"/>
    </source>
</evidence>
<evidence type="ECO:0000256" key="1">
    <source>
        <dbReference type="ARBA" id="ARBA00004141"/>
    </source>
</evidence>
<feature type="compositionally biased region" description="Basic and acidic residues" evidence="6">
    <location>
        <begin position="1"/>
        <end position="22"/>
    </location>
</feature>
<gene>
    <name evidence="9" type="ORF">J7T54_006442</name>
</gene>
<dbReference type="PROSITE" id="PS50850">
    <property type="entry name" value="MFS"/>
    <property type="match status" value="1"/>
</dbReference>
<evidence type="ECO:0000313" key="10">
    <source>
        <dbReference type="Proteomes" id="UP001055219"/>
    </source>
</evidence>
<feature type="transmembrane region" description="Helical" evidence="7">
    <location>
        <begin position="488"/>
        <end position="511"/>
    </location>
</feature>
<dbReference type="AlphaFoldDB" id="A0A9Q0BFV4"/>
<reference evidence="9" key="1">
    <citation type="journal article" date="2021" name="J Fungi (Basel)">
        <title>Genomic and Metabolomic Analyses of the Marine Fungus Emericellopsis cladophorae: Insights into Saltwater Adaptability Mechanisms and Its Biosynthetic Potential.</title>
        <authorList>
            <person name="Goncalves M.F.M."/>
            <person name="Hilario S."/>
            <person name="Van de Peer Y."/>
            <person name="Esteves A.C."/>
            <person name="Alves A."/>
        </authorList>
    </citation>
    <scope>NUCLEOTIDE SEQUENCE</scope>
    <source>
        <strain evidence="9">MUM 19.33</strain>
    </source>
</reference>
<feature type="region of interest" description="Disordered" evidence="6">
    <location>
        <begin position="1"/>
        <end position="53"/>
    </location>
</feature>
<dbReference type="GO" id="GO:0015203">
    <property type="term" value="F:polyamine transmembrane transporter activity"/>
    <property type="evidence" value="ECO:0007669"/>
    <property type="project" value="TreeGrafter"/>
</dbReference>
<evidence type="ECO:0000259" key="8">
    <source>
        <dbReference type="PROSITE" id="PS50850"/>
    </source>
</evidence>
<keyword evidence="5 7" id="KW-0472">Membrane</keyword>
<evidence type="ECO:0000256" key="6">
    <source>
        <dbReference type="SAM" id="MobiDB-lite"/>
    </source>
</evidence>
<keyword evidence="10" id="KW-1185">Reference proteome</keyword>
<feature type="transmembrane region" description="Helical" evidence="7">
    <location>
        <begin position="201"/>
        <end position="220"/>
    </location>
</feature>
<sequence length="586" mass="64666">MSAAPDPEKGHARRSSDIERPLSHGSHSSHHDDDEGEEKDSTSNHEKFGQRDDTTAAHQNDLITAATFGEPSGDGIFACEDQCAPCRTRSRASSLRSRVAVVVPRAKRRGLFGRFALIPEVESPYDYTNSTKWTITAAIAMATAGAPMGSSVFYPALPSLSKDLGTTQTVANMSVALYMLAMSIFPLWWSSFSEQFGRRTIYLTSFALFVVFAVLCAVSTNMTMLIVFRLCTGGASASVQAVGAGTIADIWESFERGKAMSLFYLGPLLGPLLAPIFGGILAQELGWQSTMWFLAIYGLCCFLLLFFCLPETLPRKREEPASPPPATLERTSSMVSAKVKTRKLTAALKRFFIDPLSVLLFLRFPPVLITVLVAAIAFGALFVGNISIQREFSNAPYNYRQLIVGFLYAPPGLGYITASFFGGKWIDKIMAREAKKANRYDEKGKLILLPEDRMRENMWIANSVYPLSLLGFGWTLRYGIHWAVPSVFLYFFGVSSMLVFAAATTMLTEFVRKKSSAGVAVNNFVRNILSCVGTVVANPWINAVRVGWVFTTISLFCLVAGFLGIWTLRRNAQKWREAMDKALENI</sequence>
<feature type="transmembrane region" description="Helical" evidence="7">
    <location>
        <begin position="547"/>
        <end position="568"/>
    </location>
</feature>
<dbReference type="EMBL" id="JAGIXG020000004">
    <property type="protein sequence ID" value="KAI6784397.1"/>
    <property type="molecule type" value="Genomic_DNA"/>
</dbReference>
<keyword evidence="4 7" id="KW-1133">Transmembrane helix</keyword>
<protein>
    <submittedName>
        <fullName evidence="9">Quinidine resistance protein-like protein</fullName>
    </submittedName>
</protein>
<feature type="compositionally biased region" description="Basic and acidic residues" evidence="6">
    <location>
        <begin position="29"/>
        <end position="53"/>
    </location>
</feature>
<dbReference type="OrthoDB" id="3936150at2759"/>
<evidence type="ECO:0000256" key="4">
    <source>
        <dbReference type="ARBA" id="ARBA00022989"/>
    </source>
</evidence>
<proteinExistence type="predicted"/>
<comment type="subcellular location">
    <subcellularLocation>
        <location evidence="1">Membrane</location>
        <topology evidence="1">Multi-pass membrane protein</topology>
    </subcellularLocation>
</comment>
<keyword evidence="3 7" id="KW-0812">Transmembrane</keyword>
<keyword evidence="2" id="KW-0813">Transport</keyword>
<feature type="transmembrane region" description="Helical" evidence="7">
    <location>
        <begin position="262"/>
        <end position="283"/>
    </location>
</feature>
<accession>A0A9Q0BFV4</accession>
<dbReference type="InterPro" id="IPR020846">
    <property type="entry name" value="MFS_dom"/>
</dbReference>
<comment type="caution">
    <text evidence="9">The sequence shown here is derived from an EMBL/GenBank/DDBJ whole genome shotgun (WGS) entry which is preliminary data.</text>
</comment>
<dbReference type="Proteomes" id="UP001055219">
    <property type="component" value="Unassembled WGS sequence"/>
</dbReference>
<dbReference type="FunFam" id="1.20.1250.20:FF:000172">
    <property type="entry name" value="MFS multidrug resistance transporter"/>
    <property type="match status" value="1"/>
</dbReference>
<evidence type="ECO:0000256" key="2">
    <source>
        <dbReference type="ARBA" id="ARBA00022448"/>
    </source>
</evidence>
<dbReference type="GeneID" id="75832920"/>
<dbReference type="InterPro" id="IPR011701">
    <property type="entry name" value="MFS"/>
</dbReference>
<feature type="domain" description="Major facilitator superfamily (MFS) profile" evidence="8">
    <location>
        <begin position="135"/>
        <end position="572"/>
    </location>
</feature>
<dbReference type="Pfam" id="PF07690">
    <property type="entry name" value="MFS_1"/>
    <property type="match status" value="1"/>
</dbReference>
<dbReference type="GO" id="GO:0010509">
    <property type="term" value="P:intracellular polyamine homeostasis"/>
    <property type="evidence" value="ECO:0007669"/>
    <property type="project" value="TreeGrafter"/>
</dbReference>
<dbReference type="RefSeq" id="XP_051365253.1">
    <property type="nucleotide sequence ID" value="XM_051502874.1"/>
</dbReference>
<dbReference type="Gene3D" id="1.20.1250.20">
    <property type="entry name" value="MFS general substrate transporter like domains"/>
    <property type="match status" value="1"/>
</dbReference>
<evidence type="ECO:0000256" key="3">
    <source>
        <dbReference type="ARBA" id="ARBA00022692"/>
    </source>
</evidence>
<organism evidence="9 10">
    <name type="scientific">Emericellopsis cladophorae</name>
    <dbReference type="NCBI Taxonomy" id="2686198"/>
    <lineage>
        <taxon>Eukaryota</taxon>
        <taxon>Fungi</taxon>
        <taxon>Dikarya</taxon>
        <taxon>Ascomycota</taxon>
        <taxon>Pezizomycotina</taxon>
        <taxon>Sordariomycetes</taxon>
        <taxon>Hypocreomycetidae</taxon>
        <taxon>Hypocreales</taxon>
        <taxon>Bionectriaceae</taxon>
        <taxon>Emericellopsis</taxon>
    </lineage>
</organism>
<feature type="transmembrane region" description="Helical" evidence="7">
    <location>
        <begin position="459"/>
        <end position="476"/>
    </location>
</feature>
<feature type="transmembrane region" description="Helical" evidence="7">
    <location>
        <begin position="226"/>
        <end position="250"/>
    </location>
</feature>
<dbReference type="SUPFAM" id="SSF103473">
    <property type="entry name" value="MFS general substrate transporter"/>
    <property type="match status" value="1"/>
</dbReference>
<feature type="transmembrane region" description="Helical" evidence="7">
    <location>
        <begin position="402"/>
        <end position="426"/>
    </location>
</feature>